<dbReference type="PANTHER" id="PTHR43443:SF1">
    <property type="entry name" value="3-HEXULOSE-6-PHOSPHATE ISOMERASE"/>
    <property type="match status" value="1"/>
</dbReference>
<feature type="domain" description="SIS" evidence="2">
    <location>
        <begin position="54"/>
        <end position="196"/>
    </location>
</feature>
<organism evidence="3 4">
    <name type="scientific">Pedobacter terrae</name>
    <dbReference type="NCBI Taxonomy" id="405671"/>
    <lineage>
        <taxon>Bacteria</taxon>
        <taxon>Pseudomonadati</taxon>
        <taxon>Bacteroidota</taxon>
        <taxon>Sphingobacteriia</taxon>
        <taxon>Sphingobacteriales</taxon>
        <taxon>Sphingobacteriaceae</taxon>
        <taxon>Pedobacter</taxon>
    </lineage>
</organism>
<dbReference type="InterPro" id="IPR017552">
    <property type="entry name" value="PHI/rmpB"/>
</dbReference>
<dbReference type="EMBL" id="FNCH01000006">
    <property type="protein sequence ID" value="SDG43838.1"/>
    <property type="molecule type" value="Genomic_DNA"/>
</dbReference>
<evidence type="ECO:0000313" key="3">
    <source>
        <dbReference type="EMBL" id="SDG43838.1"/>
    </source>
</evidence>
<dbReference type="PROSITE" id="PS51464">
    <property type="entry name" value="SIS"/>
    <property type="match status" value="1"/>
</dbReference>
<reference evidence="4" key="1">
    <citation type="submission" date="2016-10" db="EMBL/GenBank/DDBJ databases">
        <authorList>
            <person name="Varghese N."/>
            <person name="Submissions S."/>
        </authorList>
    </citation>
    <scope>NUCLEOTIDE SEQUENCE [LARGE SCALE GENOMIC DNA]</scope>
    <source>
        <strain evidence="4">DSM 17933</strain>
    </source>
</reference>
<dbReference type="InterPro" id="IPR001347">
    <property type="entry name" value="SIS_dom"/>
</dbReference>
<dbReference type="SUPFAM" id="SSF53697">
    <property type="entry name" value="SIS domain"/>
    <property type="match status" value="1"/>
</dbReference>
<dbReference type="RefSeq" id="WP_208600616.1">
    <property type="nucleotide sequence ID" value="NZ_FNCH01000006.1"/>
</dbReference>
<dbReference type="Proteomes" id="UP000199643">
    <property type="component" value="Unassembled WGS sequence"/>
</dbReference>
<evidence type="ECO:0000256" key="1">
    <source>
        <dbReference type="ARBA" id="ARBA00009235"/>
    </source>
</evidence>
<keyword evidence="3" id="KW-0413">Isomerase</keyword>
<dbReference type="GO" id="GO:0097367">
    <property type="term" value="F:carbohydrate derivative binding"/>
    <property type="evidence" value="ECO:0007669"/>
    <property type="project" value="InterPro"/>
</dbReference>
<protein>
    <submittedName>
        <fullName evidence="3">6-phospho-3-hexuloisomerase</fullName>
    </submittedName>
</protein>
<proteinExistence type="inferred from homology"/>
<dbReference type="AlphaFoldDB" id="A0A1G7U8Y0"/>
<dbReference type="STRING" id="405671.SAMN05421827_106222"/>
<dbReference type="Gene3D" id="3.40.50.10490">
    <property type="entry name" value="Glucose-6-phosphate isomerase like protein, domain 1"/>
    <property type="match status" value="1"/>
</dbReference>
<gene>
    <name evidence="3" type="ORF">SAMN05421827_106222</name>
</gene>
<evidence type="ECO:0000313" key="4">
    <source>
        <dbReference type="Proteomes" id="UP000199643"/>
    </source>
</evidence>
<dbReference type="CDD" id="cd05005">
    <property type="entry name" value="SIS_PHI"/>
    <property type="match status" value="1"/>
</dbReference>
<name>A0A1G7U8Y0_9SPHI</name>
<dbReference type="NCBIfam" id="TIGR03127">
    <property type="entry name" value="RuMP_HxlB"/>
    <property type="match status" value="1"/>
</dbReference>
<accession>A0A1G7U8Y0</accession>
<dbReference type="GO" id="GO:0016853">
    <property type="term" value="F:isomerase activity"/>
    <property type="evidence" value="ECO:0007669"/>
    <property type="project" value="UniProtKB-KW"/>
</dbReference>
<sequence length="209" mass="22795">MESKESVEMINNEVLTDELDNQQLAWDLQMNLDKIIEENTQLAKKVQLDQLIPFIYHIQHAKRIFITAAGRSGFAMQSAAMRLMHLGLTVYYVGDTTSPAIGTGDLLIAASGSGTTGSIVKAVEKAIGAGANVVGITTNAESALAKLCNHLVLVPAAEKEDHSKKVSTQYAGSLFEQFLLLLNDAVFQSLWKLSGQPAEELWKRHANLE</sequence>
<dbReference type="GO" id="GO:1901135">
    <property type="term" value="P:carbohydrate derivative metabolic process"/>
    <property type="evidence" value="ECO:0007669"/>
    <property type="project" value="InterPro"/>
</dbReference>
<keyword evidence="4" id="KW-1185">Reference proteome</keyword>
<dbReference type="Pfam" id="PF01380">
    <property type="entry name" value="SIS"/>
    <property type="match status" value="1"/>
</dbReference>
<dbReference type="PANTHER" id="PTHR43443">
    <property type="entry name" value="3-HEXULOSE-6-PHOSPHATE ISOMERASE"/>
    <property type="match status" value="1"/>
</dbReference>
<comment type="similarity">
    <text evidence="1">Belongs to the SIS family. PHI subfamily.</text>
</comment>
<dbReference type="InterPro" id="IPR046348">
    <property type="entry name" value="SIS_dom_sf"/>
</dbReference>
<evidence type="ECO:0000259" key="2">
    <source>
        <dbReference type="PROSITE" id="PS51464"/>
    </source>
</evidence>